<sequence length="68" mass="7616">MPGVEMGLRQALTTGTINHLFGTKTASLPPFGKCHLSEQTILNELASTELNEYFEHLFQSLDLFEAIY</sequence>
<organism evidence="1 2">
    <name type="scientific">Sphaeroforma arctica JP610</name>
    <dbReference type="NCBI Taxonomy" id="667725"/>
    <lineage>
        <taxon>Eukaryota</taxon>
        <taxon>Ichthyosporea</taxon>
        <taxon>Ichthyophonida</taxon>
        <taxon>Sphaeroforma</taxon>
    </lineage>
</organism>
<dbReference type="RefSeq" id="XP_014154807.1">
    <property type="nucleotide sequence ID" value="XM_014299332.1"/>
</dbReference>
<protein>
    <submittedName>
        <fullName evidence="1">Uncharacterized protein</fullName>
    </submittedName>
</protein>
<reference evidence="1 2" key="1">
    <citation type="submission" date="2011-02" db="EMBL/GenBank/DDBJ databases">
        <title>The Genome Sequence of Sphaeroforma arctica JP610.</title>
        <authorList>
            <consortium name="The Broad Institute Genome Sequencing Platform"/>
            <person name="Russ C."/>
            <person name="Cuomo C."/>
            <person name="Young S.K."/>
            <person name="Zeng Q."/>
            <person name="Gargeya S."/>
            <person name="Alvarado L."/>
            <person name="Berlin A."/>
            <person name="Chapman S.B."/>
            <person name="Chen Z."/>
            <person name="Freedman E."/>
            <person name="Gellesch M."/>
            <person name="Goldberg J."/>
            <person name="Griggs A."/>
            <person name="Gujja S."/>
            <person name="Heilman E."/>
            <person name="Heiman D."/>
            <person name="Howarth C."/>
            <person name="Mehta T."/>
            <person name="Neiman D."/>
            <person name="Pearson M."/>
            <person name="Roberts A."/>
            <person name="Saif S."/>
            <person name="Shea T."/>
            <person name="Shenoy N."/>
            <person name="Sisk P."/>
            <person name="Stolte C."/>
            <person name="Sykes S."/>
            <person name="White J."/>
            <person name="Yandava C."/>
            <person name="Burger G."/>
            <person name="Gray M.W."/>
            <person name="Holland P.W.H."/>
            <person name="King N."/>
            <person name="Lang F.B.F."/>
            <person name="Roger A.J."/>
            <person name="Ruiz-Trillo I."/>
            <person name="Haas B."/>
            <person name="Nusbaum C."/>
            <person name="Birren B."/>
        </authorList>
    </citation>
    <scope>NUCLEOTIDE SEQUENCE [LARGE SCALE GENOMIC DNA]</scope>
    <source>
        <strain evidence="1 2">JP610</strain>
    </source>
</reference>
<dbReference type="AlphaFoldDB" id="A0A0L0FVM4"/>
<dbReference type="EMBL" id="KQ242091">
    <property type="protein sequence ID" value="KNC80905.1"/>
    <property type="molecule type" value="Genomic_DNA"/>
</dbReference>
<dbReference type="Proteomes" id="UP000054560">
    <property type="component" value="Unassembled WGS sequence"/>
</dbReference>
<accession>A0A0L0FVM4</accession>
<dbReference type="GeneID" id="25907250"/>
<keyword evidence="2" id="KW-1185">Reference proteome</keyword>
<proteinExistence type="predicted"/>
<name>A0A0L0FVM4_9EUKA</name>
<evidence type="ECO:0000313" key="1">
    <source>
        <dbReference type="EMBL" id="KNC80905.1"/>
    </source>
</evidence>
<gene>
    <name evidence="1" type="ORF">SARC_06746</name>
</gene>
<evidence type="ECO:0000313" key="2">
    <source>
        <dbReference type="Proteomes" id="UP000054560"/>
    </source>
</evidence>